<dbReference type="EMBL" id="CAMKVN010005935">
    <property type="protein sequence ID" value="CAI2189615.1"/>
    <property type="molecule type" value="Genomic_DNA"/>
</dbReference>
<evidence type="ECO:0000313" key="2">
    <source>
        <dbReference type="Proteomes" id="UP001153678"/>
    </source>
</evidence>
<proteinExistence type="predicted"/>
<dbReference type="Proteomes" id="UP001153678">
    <property type="component" value="Unassembled WGS sequence"/>
</dbReference>
<evidence type="ECO:0000313" key="1">
    <source>
        <dbReference type="EMBL" id="CAI2189615.1"/>
    </source>
</evidence>
<name>A0A9W4X697_9GLOM</name>
<accession>A0A9W4X697</accession>
<protein>
    <submittedName>
        <fullName evidence="1">7831_t:CDS:1</fullName>
    </submittedName>
</protein>
<dbReference type="AlphaFoldDB" id="A0A9W4X697"/>
<gene>
    <name evidence="1" type="ORF">FWILDA_LOCUS14167</name>
</gene>
<comment type="caution">
    <text evidence="1">The sequence shown here is derived from an EMBL/GenBank/DDBJ whole genome shotgun (WGS) entry which is preliminary data.</text>
</comment>
<feature type="non-terminal residue" evidence="1">
    <location>
        <position position="70"/>
    </location>
</feature>
<dbReference type="OrthoDB" id="2421167at2759"/>
<keyword evidence="2" id="KW-1185">Reference proteome</keyword>
<reference evidence="1" key="1">
    <citation type="submission" date="2022-08" db="EMBL/GenBank/DDBJ databases">
        <authorList>
            <person name="Kallberg Y."/>
            <person name="Tangrot J."/>
            <person name="Rosling A."/>
        </authorList>
    </citation>
    <scope>NUCLEOTIDE SEQUENCE</scope>
    <source>
        <strain evidence="1">Wild A</strain>
    </source>
</reference>
<organism evidence="1 2">
    <name type="scientific">Funneliformis geosporum</name>
    <dbReference type="NCBI Taxonomy" id="1117311"/>
    <lineage>
        <taxon>Eukaryota</taxon>
        <taxon>Fungi</taxon>
        <taxon>Fungi incertae sedis</taxon>
        <taxon>Mucoromycota</taxon>
        <taxon>Glomeromycotina</taxon>
        <taxon>Glomeromycetes</taxon>
        <taxon>Glomerales</taxon>
        <taxon>Glomeraceae</taxon>
        <taxon>Funneliformis</taxon>
    </lineage>
</organism>
<sequence>MQFMNSSLATLTKNLGDNHPITSNYFKNFSPKQISLASRKGVYPYDYINSYDRFQKIKLSQSINSIRLLK</sequence>